<protein>
    <submittedName>
        <fullName evidence="2">Uncharacterized protein</fullName>
    </submittedName>
</protein>
<dbReference type="EMBL" id="CAADFT010000001">
    <property type="protein sequence ID" value="VFK37833.1"/>
    <property type="molecule type" value="Genomic_DNA"/>
</dbReference>
<accession>A0A450Y8J4</accession>
<dbReference type="AlphaFoldDB" id="A0A450Y8J4"/>
<evidence type="ECO:0000313" key="2">
    <source>
        <dbReference type="EMBL" id="VFK37833.1"/>
    </source>
</evidence>
<feature type="region of interest" description="Disordered" evidence="1">
    <location>
        <begin position="47"/>
        <end position="67"/>
    </location>
</feature>
<name>A0A450Y8J4_9GAMM</name>
<gene>
    <name evidence="2" type="ORF">BECKTC1821E_GA0114239_1001114</name>
</gene>
<sequence length="67" mass="7658">MMGNYGTLYRSLASLRDDEKYVIIERGKKSRDLSFFGVMGFRFRKNKNSEEPAPAQGIPRLDSGAKR</sequence>
<evidence type="ECO:0000256" key="1">
    <source>
        <dbReference type="SAM" id="MobiDB-lite"/>
    </source>
</evidence>
<organism evidence="2">
    <name type="scientific">Candidatus Kentrum sp. TC</name>
    <dbReference type="NCBI Taxonomy" id="2126339"/>
    <lineage>
        <taxon>Bacteria</taxon>
        <taxon>Pseudomonadati</taxon>
        <taxon>Pseudomonadota</taxon>
        <taxon>Gammaproteobacteria</taxon>
        <taxon>Candidatus Kentrum</taxon>
    </lineage>
</organism>
<proteinExistence type="predicted"/>
<reference evidence="2" key="1">
    <citation type="submission" date="2019-02" db="EMBL/GenBank/DDBJ databases">
        <authorList>
            <person name="Gruber-Vodicka R. H."/>
            <person name="Seah K. B. B."/>
        </authorList>
    </citation>
    <scope>NUCLEOTIDE SEQUENCE</scope>
    <source>
        <strain evidence="2">BECK_BZ125</strain>
    </source>
</reference>